<name>A0ACD4B9X0_MICMQ</name>
<keyword evidence="2" id="KW-1185">Reference proteome</keyword>
<sequence>MSRSEPSVPERQRVLPIPDRSRLTREQRIALRTLLAERSDILVELRHAGVEVVAWTDPDIDVAMRLAALRQRRMRTVRR</sequence>
<accession>A0ACD4B9X0</accession>
<protein>
    <submittedName>
        <fullName evidence="1">Uncharacterized protein</fullName>
    </submittedName>
</protein>
<dbReference type="EMBL" id="CP101471">
    <property type="protein sequence ID" value="UTT54398.1"/>
    <property type="molecule type" value="Genomic_DNA"/>
</dbReference>
<reference evidence="1" key="1">
    <citation type="submission" date="2022-07" db="EMBL/GenBank/DDBJ databases">
        <title>Complete genome of DND4.</title>
        <authorList>
            <person name="Cao G."/>
        </authorList>
    </citation>
    <scope>NUCLEOTIDE SEQUENCE</scope>
    <source>
        <strain evidence="1">DND4</strain>
    </source>
</reference>
<evidence type="ECO:0000313" key="2">
    <source>
        <dbReference type="Proteomes" id="UP001060245"/>
    </source>
</evidence>
<evidence type="ECO:0000313" key="1">
    <source>
        <dbReference type="EMBL" id="UTT54398.1"/>
    </source>
</evidence>
<gene>
    <name evidence="1" type="ORF">NMQ05_07425</name>
</gene>
<dbReference type="Proteomes" id="UP001060245">
    <property type="component" value="Chromosome"/>
</dbReference>
<organism evidence="1 2">
    <name type="scientific">Microbacterium maritypicum</name>
    <name type="common">Microbacterium liquefaciens</name>
    <dbReference type="NCBI Taxonomy" id="33918"/>
    <lineage>
        <taxon>Bacteria</taxon>
        <taxon>Bacillati</taxon>
        <taxon>Actinomycetota</taxon>
        <taxon>Actinomycetes</taxon>
        <taxon>Micrococcales</taxon>
        <taxon>Microbacteriaceae</taxon>
        <taxon>Microbacterium</taxon>
    </lineage>
</organism>
<proteinExistence type="predicted"/>